<proteinExistence type="predicted"/>
<dbReference type="OrthoDB" id="9798855at2"/>
<sequence length="161" mass="17304">MKSTNSNIIIIAIAALGAGAVSLFPTASPAFTFALGAVITGFTLLTINKAPTNIRSIKASVDESLSSEQASTTLYVGNLPYRANESDVKDLFAEFGDVFAVRLMKDKRTGKRRGFGFVVVASKDADSVIENLNNNEFDQRTLKVRIANDPKTSGNPNIEED</sequence>
<dbReference type="InterPro" id="IPR000504">
    <property type="entry name" value="RRM_dom"/>
</dbReference>
<dbReference type="SUPFAM" id="SSF54928">
    <property type="entry name" value="RNA-binding domain, RBD"/>
    <property type="match status" value="1"/>
</dbReference>
<evidence type="ECO:0000313" key="4">
    <source>
        <dbReference type="Proteomes" id="UP000032427"/>
    </source>
</evidence>
<dbReference type="STRING" id="80852.AWOD_I_2516"/>
<keyword evidence="4" id="KW-1185">Reference proteome</keyword>
<dbReference type="AlphaFoldDB" id="A0A090IPY7"/>
<dbReference type="Gene3D" id="3.30.70.330">
    <property type="match status" value="1"/>
</dbReference>
<keyword evidence="1" id="KW-0472">Membrane</keyword>
<evidence type="ECO:0000313" key="3">
    <source>
        <dbReference type="EMBL" id="CED72567.1"/>
    </source>
</evidence>
<gene>
    <name evidence="3" type="ORF">AWOD_I_2516</name>
</gene>
<feature type="transmembrane region" description="Helical" evidence="1">
    <location>
        <begin position="30"/>
        <end position="48"/>
    </location>
</feature>
<organism evidence="3 4">
    <name type="scientific">Aliivibrio wodanis</name>
    <dbReference type="NCBI Taxonomy" id="80852"/>
    <lineage>
        <taxon>Bacteria</taxon>
        <taxon>Pseudomonadati</taxon>
        <taxon>Pseudomonadota</taxon>
        <taxon>Gammaproteobacteria</taxon>
        <taxon>Vibrionales</taxon>
        <taxon>Vibrionaceae</taxon>
        <taxon>Aliivibrio</taxon>
    </lineage>
</organism>
<dbReference type="HOGENOM" id="CLU_110278_0_0_6"/>
<reference evidence="4" key="1">
    <citation type="submission" date="2014-09" db="EMBL/GenBank/DDBJ databases">
        <authorList>
            <person name="Hjerde E."/>
        </authorList>
    </citation>
    <scope>NUCLEOTIDE SEQUENCE [LARGE SCALE GENOMIC DNA]</scope>
    <source>
        <strain evidence="4">06/09/139</strain>
    </source>
</reference>
<dbReference type="SMART" id="SM00360">
    <property type="entry name" value="RRM"/>
    <property type="match status" value="1"/>
</dbReference>
<dbReference type="PANTHER" id="PTHR15241">
    <property type="entry name" value="TRANSFORMER-2-RELATED"/>
    <property type="match status" value="1"/>
</dbReference>
<dbReference type="GeneID" id="28542115"/>
<dbReference type="GO" id="GO:0003723">
    <property type="term" value="F:RNA binding"/>
    <property type="evidence" value="ECO:0007669"/>
    <property type="project" value="InterPro"/>
</dbReference>
<dbReference type="PANTHER" id="PTHR15241:SF304">
    <property type="entry name" value="RRM DOMAIN-CONTAINING PROTEIN"/>
    <property type="match status" value="1"/>
</dbReference>
<dbReference type="Proteomes" id="UP000032427">
    <property type="component" value="Chromosome 1"/>
</dbReference>
<accession>A0A090IPY7</accession>
<evidence type="ECO:0000256" key="1">
    <source>
        <dbReference type="SAM" id="Phobius"/>
    </source>
</evidence>
<feature type="transmembrane region" description="Helical" evidence="1">
    <location>
        <begin position="7"/>
        <end position="24"/>
    </location>
</feature>
<dbReference type="InterPro" id="IPR012677">
    <property type="entry name" value="Nucleotide-bd_a/b_plait_sf"/>
</dbReference>
<dbReference type="KEGG" id="awd:AWOD_I_2516"/>
<name>A0A090IPY7_9GAMM</name>
<dbReference type="InterPro" id="IPR035979">
    <property type="entry name" value="RBD_domain_sf"/>
</dbReference>
<dbReference type="Pfam" id="PF00076">
    <property type="entry name" value="RRM_1"/>
    <property type="match status" value="1"/>
</dbReference>
<keyword evidence="1" id="KW-1133">Transmembrane helix</keyword>
<dbReference type="PROSITE" id="PS50102">
    <property type="entry name" value="RRM"/>
    <property type="match status" value="1"/>
</dbReference>
<evidence type="ECO:0000259" key="2">
    <source>
        <dbReference type="PROSITE" id="PS50102"/>
    </source>
</evidence>
<dbReference type="EMBL" id="LN554846">
    <property type="protein sequence ID" value="CED72567.1"/>
    <property type="molecule type" value="Genomic_DNA"/>
</dbReference>
<protein>
    <submittedName>
        <fullName evidence="3">RNA binding protein</fullName>
    </submittedName>
</protein>
<feature type="domain" description="RRM" evidence="2">
    <location>
        <begin position="72"/>
        <end position="149"/>
    </location>
</feature>
<keyword evidence="1" id="KW-0812">Transmembrane</keyword>
<dbReference type="PATRIC" id="fig|80852.17.peg.2605"/>